<dbReference type="InterPro" id="IPR050121">
    <property type="entry name" value="Cytochrome_P450_monoxygenase"/>
</dbReference>
<evidence type="ECO:0000256" key="4">
    <source>
        <dbReference type="ARBA" id="ARBA00022617"/>
    </source>
</evidence>
<evidence type="ECO:0000313" key="9">
    <source>
        <dbReference type="EMBL" id="KAL0256810.1"/>
    </source>
</evidence>
<comment type="pathway">
    <text evidence="2">Secondary metabolite biosynthesis.</text>
</comment>
<organism evidence="9 10">
    <name type="scientific">Diplodia seriata</name>
    <dbReference type="NCBI Taxonomy" id="420778"/>
    <lineage>
        <taxon>Eukaryota</taxon>
        <taxon>Fungi</taxon>
        <taxon>Dikarya</taxon>
        <taxon>Ascomycota</taxon>
        <taxon>Pezizomycotina</taxon>
        <taxon>Dothideomycetes</taxon>
        <taxon>Dothideomycetes incertae sedis</taxon>
        <taxon>Botryosphaeriales</taxon>
        <taxon>Botryosphaeriaceae</taxon>
        <taxon>Diplodia</taxon>
    </lineage>
</organism>
<keyword evidence="6" id="KW-0560">Oxidoreductase</keyword>
<keyword evidence="8" id="KW-0503">Monooxygenase</keyword>
<gene>
    <name evidence="9" type="ORF">SLS55_007619</name>
</gene>
<name>A0ABR3C846_9PEZI</name>
<protein>
    <recommendedName>
        <fullName evidence="11">Cytochrome P450</fullName>
    </recommendedName>
</protein>
<evidence type="ECO:0000256" key="2">
    <source>
        <dbReference type="ARBA" id="ARBA00005179"/>
    </source>
</evidence>
<evidence type="ECO:0000256" key="1">
    <source>
        <dbReference type="ARBA" id="ARBA00001971"/>
    </source>
</evidence>
<dbReference type="GeneID" id="92011704"/>
<accession>A0ABR3C846</accession>
<dbReference type="PANTHER" id="PTHR24305:SF162">
    <property type="entry name" value="P450, PUTATIVE (EUROFUNG)-RELATED"/>
    <property type="match status" value="1"/>
</dbReference>
<dbReference type="RefSeq" id="XP_066629839.1">
    <property type="nucleotide sequence ID" value="XM_066779035.1"/>
</dbReference>
<keyword evidence="10" id="KW-1185">Reference proteome</keyword>
<evidence type="ECO:0000256" key="3">
    <source>
        <dbReference type="ARBA" id="ARBA00010617"/>
    </source>
</evidence>
<dbReference type="Gene3D" id="1.10.630.10">
    <property type="entry name" value="Cytochrome P450"/>
    <property type="match status" value="1"/>
</dbReference>
<comment type="similarity">
    <text evidence="3">Belongs to the cytochrome P450 family.</text>
</comment>
<dbReference type="EMBL" id="JAJVCZ030000008">
    <property type="protein sequence ID" value="KAL0256810.1"/>
    <property type="molecule type" value="Genomic_DNA"/>
</dbReference>
<keyword evidence="7" id="KW-0408">Iron</keyword>
<comment type="caution">
    <text evidence="9">The sequence shown here is derived from an EMBL/GenBank/DDBJ whole genome shotgun (WGS) entry which is preliminary data.</text>
</comment>
<dbReference type="InterPro" id="IPR001128">
    <property type="entry name" value="Cyt_P450"/>
</dbReference>
<evidence type="ECO:0000256" key="7">
    <source>
        <dbReference type="ARBA" id="ARBA00023004"/>
    </source>
</evidence>
<sequence>MRALHHMKFNTELEKLHQKYGKLHPTRRPEYRPAVRIGPNEVSFATLEAQTAIYAKQEDGRFSKAGTFLSLFSDLVLNAPTLITIPDPGLHKRLHRVIEQAFTPHALAKQEPIQKLHIDKATSELDRHAESGTKVDLADALETMFWETIGDLAFGEPLMAGKRPTYEALKRFGKTSMPMVEALSFLLTMPGVAQALEAVRSLVSMMPFPSQLSKLVPSTSLRE</sequence>
<dbReference type="Pfam" id="PF00067">
    <property type="entry name" value="p450"/>
    <property type="match status" value="1"/>
</dbReference>
<dbReference type="PANTHER" id="PTHR24305">
    <property type="entry name" value="CYTOCHROME P450"/>
    <property type="match status" value="1"/>
</dbReference>
<dbReference type="InterPro" id="IPR036396">
    <property type="entry name" value="Cyt_P450_sf"/>
</dbReference>
<proteinExistence type="inferred from homology"/>
<evidence type="ECO:0000256" key="8">
    <source>
        <dbReference type="ARBA" id="ARBA00023033"/>
    </source>
</evidence>
<keyword evidence="5" id="KW-0479">Metal-binding</keyword>
<keyword evidence="4" id="KW-0349">Heme</keyword>
<evidence type="ECO:0000256" key="6">
    <source>
        <dbReference type="ARBA" id="ARBA00023002"/>
    </source>
</evidence>
<evidence type="ECO:0000313" key="10">
    <source>
        <dbReference type="Proteomes" id="UP001430584"/>
    </source>
</evidence>
<dbReference type="SUPFAM" id="SSF48264">
    <property type="entry name" value="Cytochrome P450"/>
    <property type="match status" value="1"/>
</dbReference>
<comment type="cofactor">
    <cofactor evidence="1">
        <name>heme</name>
        <dbReference type="ChEBI" id="CHEBI:30413"/>
    </cofactor>
</comment>
<dbReference type="Proteomes" id="UP001430584">
    <property type="component" value="Unassembled WGS sequence"/>
</dbReference>
<evidence type="ECO:0000256" key="5">
    <source>
        <dbReference type="ARBA" id="ARBA00022723"/>
    </source>
</evidence>
<evidence type="ECO:0008006" key="11">
    <source>
        <dbReference type="Google" id="ProtNLM"/>
    </source>
</evidence>
<reference evidence="9 10" key="1">
    <citation type="submission" date="2024-02" db="EMBL/GenBank/DDBJ databases">
        <title>De novo assembly and annotation of 12 fungi associated with fruit tree decline syndrome in Ontario, Canada.</title>
        <authorList>
            <person name="Sulman M."/>
            <person name="Ellouze W."/>
            <person name="Ilyukhin E."/>
        </authorList>
    </citation>
    <scope>NUCLEOTIDE SEQUENCE [LARGE SCALE GENOMIC DNA]</scope>
    <source>
        <strain evidence="9 10">FDS-637</strain>
    </source>
</reference>